<reference evidence="1 2" key="1">
    <citation type="submission" date="2016-01" db="EMBL/GenBank/DDBJ databases">
        <authorList>
            <person name="Oliw E.H."/>
        </authorList>
    </citation>
    <scope>NUCLEOTIDE SEQUENCE [LARGE SCALE GENOMIC DNA]</scope>
    <source>
        <strain evidence="1">LMG 22029</strain>
    </source>
</reference>
<dbReference type="EMBL" id="FCOC02000004">
    <property type="protein sequence ID" value="SAL26033.1"/>
    <property type="molecule type" value="Genomic_DNA"/>
</dbReference>
<evidence type="ECO:0008006" key="3">
    <source>
        <dbReference type="Google" id="ProtNLM"/>
    </source>
</evidence>
<sequence>MTRDESEQIEILLTDWYQWQAGYFPALGGGRVDPSCRNFPESDRHSDIEDRTDAAERRLKKKQAEQVDLCVDALVWQQRASIQTHMKNKLAGVEVWSNPRITFEEMHELYQDAKQALLPALRRRGMIKSVVVG</sequence>
<name>A0A158G283_CABSO</name>
<evidence type="ECO:0000313" key="1">
    <source>
        <dbReference type="EMBL" id="SAL26033.1"/>
    </source>
</evidence>
<protein>
    <recommendedName>
        <fullName evidence="3">Phage protein</fullName>
    </recommendedName>
</protein>
<organism evidence="1 2">
    <name type="scientific">Caballeronia sordidicola</name>
    <name type="common">Burkholderia sordidicola</name>
    <dbReference type="NCBI Taxonomy" id="196367"/>
    <lineage>
        <taxon>Bacteria</taxon>
        <taxon>Pseudomonadati</taxon>
        <taxon>Pseudomonadota</taxon>
        <taxon>Betaproteobacteria</taxon>
        <taxon>Burkholderiales</taxon>
        <taxon>Burkholderiaceae</taxon>
        <taxon>Caballeronia</taxon>
    </lineage>
</organism>
<proteinExistence type="predicted"/>
<dbReference type="OrthoDB" id="8663464at2"/>
<gene>
    <name evidence="1" type="ORF">AWB64_02126</name>
</gene>
<accession>A0A158G283</accession>
<dbReference type="Proteomes" id="UP000054893">
    <property type="component" value="Unassembled WGS sequence"/>
</dbReference>
<dbReference type="AlphaFoldDB" id="A0A158G283"/>
<evidence type="ECO:0000313" key="2">
    <source>
        <dbReference type="Proteomes" id="UP000054893"/>
    </source>
</evidence>